<dbReference type="PANTHER" id="PTHR47074:SF48">
    <property type="entry name" value="POLYNUCLEOTIDYL TRANSFERASE, RIBONUCLEASE H-LIKE SUPERFAMILY PROTEIN"/>
    <property type="match status" value="1"/>
</dbReference>
<reference evidence="3" key="1">
    <citation type="journal article" date="2018" name="Nat. Plants">
        <title>Whole-genome landscape of Medicago truncatula symbiotic genes.</title>
        <authorList>
            <person name="Pecrix Y."/>
            <person name="Gamas P."/>
            <person name="Carrere S."/>
        </authorList>
    </citation>
    <scope>NUCLEOTIDE SEQUENCE</scope>
    <source>
        <tissue evidence="3">Leaves</tissue>
    </source>
</reference>
<dbReference type="AlphaFoldDB" id="A0A396HMK9"/>
<dbReference type="CDD" id="cd06222">
    <property type="entry name" value="RNase_H_like"/>
    <property type="match status" value="1"/>
</dbReference>
<keyword evidence="3" id="KW-0548">Nucleotidyltransferase</keyword>
<evidence type="ECO:0000259" key="1">
    <source>
        <dbReference type="Pfam" id="PF13456"/>
    </source>
</evidence>
<dbReference type="SUPFAM" id="SSF53098">
    <property type="entry name" value="Ribonuclease H-like"/>
    <property type="match status" value="1"/>
</dbReference>
<accession>A0A396HMK9</accession>
<dbReference type="Pfam" id="PF13966">
    <property type="entry name" value="zf-RVT"/>
    <property type="match status" value="1"/>
</dbReference>
<dbReference type="Proteomes" id="UP000265566">
    <property type="component" value="Chromosome 5"/>
</dbReference>
<dbReference type="GO" id="GO:0003676">
    <property type="term" value="F:nucleic acid binding"/>
    <property type="evidence" value="ECO:0007669"/>
    <property type="project" value="InterPro"/>
</dbReference>
<dbReference type="InterPro" id="IPR036397">
    <property type="entry name" value="RNaseH_sf"/>
</dbReference>
<evidence type="ECO:0000259" key="2">
    <source>
        <dbReference type="Pfam" id="PF13966"/>
    </source>
</evidence>
<dbReference type="InterPro" id="IPR044730">
    <property type="entry name" value="RNase_H-like_dom_plant"/>
</dbReference>
<dbReference type="GO" id="GO:0003964">
    <property type="term" value="F:RNA-directed DNA polymerase activity"/>
    <property type="evidence" value="ECO:0007669"/>
    <property type="project" value="UniProtKB-KW"/>
</dbReference>
<dbReference type="GO" id="GO:0004523">
    <property type="term" value="F:RNA-DNA hybrid ribonuclease activity"/>
    <property type="evidence" value="ECO:0007669"/>
    <property type="project" value="InterPro"/>
</dbReference>
<keyword evidence="3" id="KW-0695">RNA-directed DNA polymerase</keyword>
<protein>
    <submittedName>
        <fullName evidence="3">Putative ribonuclease H-like domain, reverse transcriptase zinc-binding domain-containing protein</fullName>
    </submittedName>
</protein>
<dbReference type="Pfam" id="PF13456">
    <property type="entry name" value="RVT_3"/>
    <property type="match status" value="1"/>
</dbReference>
<name>A0A396HMK9_MEDTR</name>
<dbReference type="InterPro" id="IPR012337">
    <property type="entry name" value="RNaseH-like_sf"/>
</dbReference>
<dbReference type="InterPro" id="IPR026960">
    <property type="entry name" value="RVT-Znf"/>
</dbReference>
<organism evidence="3">
    <name type="scientific">Medicago truncatula</name>
    <name type="common">Barrel medic</name>
    <name type="synonym">Medicago tribuloides</name>
    <dbReference type="NCBI Taxonomy" id="3880"/>
    <lineage>
        <taxon>Eukaryota</taxon>
        <taxon>Viridiplantae</taxon>
        <taxon>Streptophyta</taxon>
        <taxon>Embryophyta</taxon>
        <taxon>Tracheophyta</taxon>
        <taxon>Spermatophyta</taxon>
        <taxon>Magnoliopsida</taxon>
        <taxon>eudicotyledons</taxon>
        <taxon>Gunneridae</taxon>
        <taxon>Pentapetalae</taxon>
        <taxon>rosids</taxon>
        <taxon>fabids</taxon>
        <taxon>Fabales</taxon>
        <taxon>Fabaceae</taxon>
        <taxon>Papilionoideae</taxon>
        <taxon>50 kb inversion clade</taxon>
        <taxon>NPAAA clade</taxon>
        <taxon>Hologalegina</taxon>
        <taxon>IRL clade</taxon>
        <taxon>Trifolieae</taxon>
        <taxon>Medicago</taxon>
    </lineage>
</organism>
<sequence>MWMFTNEGIYSVKSGYSAIRHKVFLWRILNKALPVREELDKRGINCSLLCPRCEESIESIDHIFLKCDRTRRELFGSNLGINFQISRTTDFIDWLISFIYKTDKPTIISLASLLYSIWHSRNQRVFEDKIIPEEVIIHRACNSVFSFRNARSGTIDPHHTGNRTILASRLARATAKVKWIKPHQGVIKINCDANLTSEDVWGIGVITRNDNGIVMASGTWNRPGFMCPITAEAWGVYQAALFALDQGFQNVLFENDNEKLISMLSREEEGHRSYLGSIIQSIISLVPRFRFCGFSHVKREGNVVAHCLAMIATVSLNQVWVDIVPAQAQSCIAVLGCI</sequence>
<comment type="caution">
    <text evidence="3">The sequence shown here is derived from an EMBL/GenBank/DDBJ whole genome shotgun (WGS) entry which is preliminary data.</text>
</comment>
<dbReference type="EMBL" id="PSQE01000005">
    <property type="protein sequence ID" value="RHN54610.1"/>
    <property type="molecule type" value="Genomic_DNA"/>
</dbReference>
<dbReference type="Gramene" id="rna29678">
    <property type="protein sequence ID" value="RHN54610.1"/>
    <property type="gene ID" value="gene29678"/>
</dbReference>
<keyword evidence="3" id="KW-0808">Transferase</keyword>
<dbReference type="InterPro" id="IPR052929">
    <property type="entry name" value="RNase_H-like_EbsB-rel"/>
</dbReference>
<proteinExistence type="predicted"/>
<gene>
    <name evidence="3" type="ORF">MtrunA17_Chr5g0408781</name>
</gene>
<dbReference type="InterPro" id="IPR002156">
    <property type="entry name" value="RNaseH_domain"/>
</dbReference>
<dbReference type="PANTHER" id="PTHR47074">
    <property type="entry name" value="BNAC02G40300D PROTEIN"/>
    <property type="match status" value="1"/>
</dbReference>
<evidence type="ECO:0000313" key="3">
    <source>
        <dbReference type="EMBL" id="RHN54610.1"/>
    </source>
</evidence>
<feature type="domain" description="RNase H type-1" evidence="1">
    <location>
        <begin position="191"/>
        <end position="309"/>
    </location>
</feature>
<dbReference type="Gene3D" id="3.30.420.10">
    <property type="entry name" value="Ribonuclease H-like superfamily/Ribonuclease H"/>
    <property type="match status" value="1"/>
</dbReference>
<feature type="domain" description="Reverse transcriptase zinc-binding" evidence="2">
    <location>
        <begin position="18"/>
        <end position="71"/>
    </location>
</feature>